<dbReference type="Proteomes" id="UP001240150">
    <property type="component" value="Chromosome"/>
</dbReference>
<sequence>MFHDLDFTDRRTRQHSGLNHRRRGPRPALAGEKDFYNPRSPEDFREYRTVLNYSRR</sequence>
<feature type="compositionally biased region" description="Basic residues" evidence="1">
    <location>
        <begin position="12"/>
        <end position="25"/>
    </location>
</feature>
<gene>
    <name evidence="2" type="ORF">ACTOB_003678</name>
</gene>
<name>A0ABY8WUF0_9ACTN</name>
<protein>
    <submittedName>
        <fullName evidence="2">Uncharacterized protein</fullName>
    </submittedName>
</protein>
<organism evidence="2 3">
    <name type="scientific">Actinoplanes oblitus</name>
    <dbReference type="NCBI Taxonomy" id="3040509"/>
    <lineage>
        <taxon>Bacteria</taxon>
        <taxon>Bacillati</taxon>
        <taxon>Actinomycetota</taxon>
        <taxon>Actinomycetes</taxon>
        <taxon>Micromonosporales</taxon>
        <taxon>Micromonosporaceae</taxon>
        <taxon>Actinoplanes</taxon>
    </lineage>
</organism>
<dbReference type="EMBL" id="CP126980">
    <property type="protein sequence ID" value="WIN00005.1"/>
    <property type="molecule type" value="Genomic_DNA"/>
</dbReference>
<evidence type="ECO:0000313" key="2">
    <source>
        <dbReference type="EMBL" id="WIN00005.1"/>
    </source>
</evidence>
<feature type="compositionally biased region" description="Basic and acidic residues" evidence="1">
    <location>
        <begin position="31"/>
        <end position="40"/>
    </location>
</feature>
<evidence type="ECO:0000256" key="1">
    <source>
        <dbReference type="SAM" id="MobiDB-lite"/>
    </source>
</evidence>
<evidence type="ECO:0000313" key="3">
    <source>
        <dbReference type="Proteomes" id="UP001240150"/>
    </source>
</evidence>
<proteinExistence type="predicted"/>
<feature type="compositionally biased region" description="Basic and acidic residues" evidence="1">
    <location>
        <begin position="1"/>
        <end position="11"/>
    </location>
</feature>
<dbReference type="RefSeq" id="WP_284921463.1">
    <property type="nucleotide sequence ID" value="NZ_CP126980.1"/>
</dbReference>
<feature type="region of interest" description="Disordered" evidence="1">
    <location>
        <begin position="1"/>
        <end position="40"/>
    </location>
</feature>
<reference evidence="2 3" key="1">
    <citation type="submission" date="2023-06" db="EMBL/GenBank/DDBJ databases">
        <authorList>
            <person name="Yushchuk O."/>
            <person name="Binda E."/>
            <person name="Ruckert-Reed C."/>
            <person name="Fedorenko V."/>
            <person name="Kalinowski J."/>
            <person name="Marinelli F."/>
        </authorList>
    </citation>
    <scope>NUCLEOTIDE SEQUENCE [LARGE SCALE GENOMIC DNA]</scope>
    <source>
        <strain evidence="2 3">NRRL 3884</strain>
    </source>
</reference>
<keyword evidence="3" id="KW-1185">Reference proteome</keyword>
<accession>A0ABY8WUF0</accession>